<feature type="chain" id="PRO_5022948323" evidence="7">
    <location>
        <begin position="25"/>
        <end position="571"/>
    </location>
</feature>
<organism evidence="9 10">
    <name type="scientific">Methylacidimicrobium tartarophylax</name>
    <dbReference type="NCBI Taxonomy" id="1041768"/>
    <lineage>
        <taxon>Bacteria</taxon>
        <taxon>Pseudomonadati</taxon>
        <taxon>Verrucomicrobiota</taxon>
        <taxon>Methylacidimicrobium</taxon>
    </lineage>
</organism>
<dbReference type="GO" id="GO:0005886">
    <property type="term" value="C:plasma membrane"/>
    <property type="evidence" value="ECO:0007669"/>
    <property type="project" value="TreeGrafter"/>
</dbReference>
<keyword evidence="5 6" id="KW-0472">Membrane</keyword>
<dbReference type="InterPro" id="IPR002541">
    <property type="entry name" value="Cyt_c_assembly"/>
</dbReference>
<evidence type="ECO:0000256" key="7">
    <source>
        <dbReference type="SAM" id="SignalP"/>
    </source>
</evidence>
<evidence type="ECO:0000313" key="9">
    <source>
        <dbReference type="EMBL" id="VVM07995.1"/>
    </source>
</evidence>
<comment type="subcellular location">
    <subcellularLocation>
        <location evidence="1">Membrane</location>
        <topology evidence="1">Multi-pass membrane protein</topology>
    </subcellularLocation>
</comment>
<keyword evidence="4 6" id="KW-1133">Transmembrane helix</keyword>
<feature type="transmembrane region" description="Helical" evidence="6">
    <location>
        <begin position="530"/>
        <end position="550"/>
    </location>
</feature>
<evidence type="ECO:0000256" key="3">
    <source>
        <dbReference type="ARBA" id="ARBA00022748"/>
    </source>
</evidence>
<dbReference type="EMBL" id="CABFVA020000116">
    <property type="protein sequence ID" value="VVM07995.1"/>
    <property type="molecule type" value="Genomic_DNA"/>
</dbReference>
<evidence type="ECO:0000259" key="8">
    <source>
        <dbReference type="Pfam" id="PF01578"/>
    </source>
</evidence>
<proteinExistence type="predicted"/>
<dbReference type="RefSeq" id="WP_142660875.1">
    <property type="nucleotide sequence ID" value="NZ_CABFVA020000116.1"/>
</dbReference>
<reference evidence="9 10" key="1">
    <citation type="submission" date="2019-09" db="EMBL/GenBank/DDBJ databases">
        <authorList>
            <person name="Cremers G."/>
        </authorList>
    </citation>
    <scope>NUCLEOTIDE SEQUENCE [LARGE SCALE GENOMIC DNA]</scope>
    <source>
        <strain evidence="9">4A</strain>
    </source>
</reference>
<sequence length="571" mass="63302">MRAVLLSFSCFLSFWAICSSSAGAKTAWERDFAQIAVQDHGRKKPLTSFASESCLLLTGKQSVALPDRGKMEALPLLLSLWLSPDGWEKEPILLVGEPILREALGLPPSRTRFSYDELSSNPALRALVLRLGASGRSAEGEDSSQAQIERAVRGLTDRMDLFSRIVSGSALTIVPEPAGTEKKWLTLAEAKAVYPVEVTTKLEESWDKMRAAVLSGKHAEAGTAALALAEELRSLSPARYPEAGKLRFEEAYRELQPWRWAWICYAAAAICLALTSAWGRRLGYFAGWGLALTGLLFQIYGFACRILLAGRPPVTNMYESVIWVAFGVVLFALLLEAVYRSRYLLLAAMPIAVLCLLFVQTQPLIFDPSLQPLVPVLRNNFWLTVHVLSVTLSYAAFGLALGLGDLYLWRWLRQAPDKKRQEPILTQYIYRCLQIGVFFLAAGVVLGAVWANYSWGRFWDWDPKETWALVSLLCYLALLHGRIAGWWGEFGLAIGSVLCFLSVLMAWYGVNYVLGKGLHSYGFGSGAVGPVAGFALAQLLFALWCSWAWWKRRADERGRVAPVSASQISRS</sequence>
<keyword evidence="3" id="KW-0201">Cytochrome c-type biogenesis</keyword>
<keyword evidence="2 6" id="KW-0812">Transmembrane</keyword>
<evidence type="ECO:0000256" key="6">
    <source>
        <dbReference type="SAM" id="Phobius"/>
    </source>
</evidence>
<gene>
    <name evidence="9" type="primary">ccsA</name>
    <name evidence="9" type="ORF">MAMT_02040</name>
</gene>
<feature type="transmembrane region" description="Helical" evidence="6">
    <location>
        <begin position="260"/>
        <end position="278"/>
    </location>
</feature>
<feature type="transmembrane region" description="Helical" evidence="6">
    <location>
        <begin position="343"/>
        <end position="361"/>
    </location>
</feature>
<evidence type="ECO:0000256" key="2">
    <source>
        <dbReference type="ARBA" id="ARBA00022692"/>
    </source>
</evidence>
<dbReference type="PANTHER" id="PTHR30071:SF1">
    <property type="entry name" value="CYTOCHROME B_B6 PROTEIN-RELATED"/>
    <property type="match status" value="1"/>
</dbReference>
<feature type="domain" description="Cytochrome c assembly protein" evidence="8">
    <location>
        <begin position="315"/>
        <end position="514"/>
    </location>
</feature>
<feature type="transmembrane region" description="Helical" evidence="6">
    <location>
        <begin position="490"/>
        <end position="510"/>
    </location>
</feature>
<protein>
    <submittedName>
        <fullName evidence="9">Cytochrome c biogenesis protein CcsA</fullName>
    </submittedName>
</protein>
<dbReference type="AlphaFoldDB" id="A0A5E6MJ66"/>
<evidence type="ECO:0000313" key="10">
    <source>
        <dbReference type="Proteomes" id="UP000334923"/>
    </source>
</evidence>
<evidence type="ECO:0000256" key="4">
    <source>
        <dbReference type="ARBA" id="ARBA00022989"/>
    </source>
</evidence>
<dbReference type="Pfam" id="PF01578">
    <property type="entry name" value="Cytochrom_C_asm"/>
    <property type="match status" value="1"/>
</dbReference>
<feature type="signal peptide" evidence="7">
    <location>
        <begin position="1"/>
        <end position="24"/>
    </location>
</feature>
<name>A0A5E6MJ66_9BACT</name>
<dbReference type="InterPro" id="IPR045062">
    <property type="entry name" value="Cyt_c_biogenesis_CcsA/CcmC"/>
</dbReference>
<dbReference type="GO" id="GO:0017004">
    <property type="term" value="P:cytochrome complex assembly"/>
    <property type="evidence" value="ECO:0007669"/>
    <property type="project" value="UniProtKB-KW"/>
</dbReference>
<feature type="transmembrane region" description="Helical" evidence="6">
    <location>
        <begin position="285"/>
        <end position="308"/>
    </location>
</feature>
<dbReference type="PANTHER" id="PTHR30071">
    <property type="entry name" value="HEME EXPORTER PROTEIN C"/>
    <property type="match status" value="1"/>
</dbReference>
<keyword evidence="10" id="KW-1185">Reference proteome</keyword>
<keyword evidence="7" id="KW-0732">Signal</keyword>
<dbReference type="Proteomes" id="UP000334923">
    <property type="component" value="Unassembled WGS sequence"/>
</dbReference>
<dbReference type="OrthoDB" id="9814290at2"/>
<evidence type="ECO:0000256" key="5">
    <source>
        <dbReference type="ARBA" id="ARBA00023136"/>
    </source>
</evidence>
<dbReference type="GO" id="GO:0020037">
    <property type="term" value="F:heme binding"/>
    <property type="evidence" value="ECO:0007669"/>
    <property type="project" value="InterPro"/>
</dbReference>
<feature type="transmembrane region" description="Helical" evidence="6">
    <location>
        <begin position="428"/>
        <end position="451"/>
    </location>
</feature>
<feature type="transmembrane region" description="Helical" evidence="6">
    <location>
        <begin position="320"/>
        <end position="338"/>
    </location>
</feature>
<feature type="transmembrane region" description="Helical" evidence="6">
    <location>
        <begin position="466"/>
        <end position="483"/>
    </location>
</feature>
<accession>A0A5E6MJ66</accession>
<evidence type="ECO:0000256" key="1">
    <source>
        <dbReference type="ARBA" id="ARBA00004141"/>
    </source>
</evidence>
<feature type="transmembrane region" description="Helical" evidence="6">
    <location>
        <begin position="381"/>
        <end position="408"/>
    </location>
</feature>